<dbReference type="CDD" id="cd23110">
    <property type="entry name" value="GRP"/>
    <property type="match status" value="1"/>
</dbReference>
<evidence type="ECO:0000256" key="2">
    <source>
        <dbReference type="ARBA" id="ARBA00006117"/>
    </source>
</evidence>
<evidence type="ECO:0000313" key="9">
    <source>
        <dbReference type="EMBL" id="MFD1798317.1"/>
    </source>
</evidence>
<feature type="transmembrane region" description="Helical" evidence="8">
    <location>
        <begin position="177"/>
        <end position="196"/>
    </location>
</feature>
<keyword evidence="10" id="KW-1185">Reference proteome</keyword>
<evidence type="ECO:0000313" key="10">
    <source>
        <dbReference type="Proteomes" id="UP001597285"/>
    </source>
</evidence>
<keyword evidence="3" id="KW-0813">Transport</keyword>
<comment type="similarity">
    <text evidence="2">Belongs to the GRP transporter (TC 2.A.7.5) family.</text>
</comment>
<evidence type="ECO:0000256" key="1">
    <source>
        <dbReference type="ARBA" id="ARBA00004651"/>
    </source>
</evidence>
<evidence type="ECO:0000256" key="5">
    <source>
        <dbReference type="ARBA" id="ARBA00022692"/>
    </source>
</evidence>
<keyword evidence="4 9" id="KW-0762">Sugar transport</keyword>
<feature type="transmembrane region" description="Helical" evidence="8">
    <location>
        <begin position="263"/>
        <end position="283"/>
    </location>
</feature>
<dbReference type="PANTHER" id="PTHR16119:SF17">
    <property type="entry name" value="TRANSMEMBRANE PROTEIN 144"/>
    <property type="match status" value="1"/>
</dbReference>
<evidence type="ECO:0000256" key="6">
    <source>
        <dbReference type="ARBA" id="ARBA00022989"/>
    </source>
</evidence>
<accession>A0ABW4NIT1</accession>
<dbReference type="RefSeq" id="WP_058918802.1">
    <property type="nucleotide sequence ID" value="NZ_JBHSQC010000011.1"/>
</dbReference>
<keyword evidence="5 8" id="KW-0812">Transmembrane</keyword>
<comment type="subcellular location">
    <subcellularLocation>
        <location evidence="1">Cell membrane</location>
        <topology evidence="1">Multi-pass membrane protein</topology>
    </subcellularLocation>
</comment>
<keyword evidence="7 8" id="KW-0472">Membrane</keyword>
<dbReference type="PANTHER" id="PTHR16119">
    <property type="entry name" value="TRANSMEMBRANE PROTEIN 144"/>
    <property type="match status" value="1"/>
</dbReference>
<organism evidence="9 10">
    <name type="scientific">Carnobacterium antarcticum</name>
    <dbReference type="NCBI Taxonomy" id="2126436"/>
    <lineage>
        <taxon>Bacteria</taxon>
        <taxon>Bacillati</taxon>
        <taxon>Bacillota</taxon>
        <taxon>Bacilli</taxon>
        <taxon>Lactobacillales</taxon>
        <taxon>Carnobacteriaceae</taxon>
        <taxon>Carnobacterium</taxon>
    </lineage>
</organism>
<dbReference type="Proteomes" id="UP001597285">
    <property type="component" value="Unassembled WGS sequence"/>
</dbReference>
<feature type="transmembrane region" description="Helical" evidence="8">
    <location>
        <begin position="6"/>
        <end position="23"/>
    </location>
</feature>
<feature type="transmembrane region" description="Helical" evidence="8">
    <location>
        <begin position="56"/>
        <end position="76"/>
    </location>
</feature>
<evidence type="ECO:0000256" key="4">
    <source>
        <dbReference type="ARBA" id="ARBA00022597"/>
    </source>
</evidence>
<comment type="caution">
    <text evidence="9">The sequence shown here is derived from an EMBL/GenBank/DDBJ whole genome shotgun (WGS) entry which is preliminary data.</text>
</comment>
<name>A0ABW4NIT1_9LACT</name>
<keyword evidence="6 8" id="KW-1133">Transmembrane helix</keyword>
<dbReference type="Pfam" id="PF06800">
    <property type="entry name" value="Sugar_transport"/>
    <property type="match status" value="1"/>
</dbReference>
<evidence type="ECO:0000256" key="3">
    <source>
        <dbReference type="ARBA" id="ARBA00022448"/>
    </source>
</evidence>
<evidence type="ECO:0000256" key="8">
    <source>
        <dbReference type="SAM" id="Phobius"/>
    </source>
</evidence>
<protein>
    <submittedName>
        <fullName evidence="9">GRP family sugar transporter</fullName>
    </submittedName>
</protein>
<feature type="transmembrane region" description="Helical" evidence="8">
    <location>
        <begin position="32"/>
        <end position="50"/>
    </location>
</feature>
<feature type="transmembrane region" description="Helical" evidence="8">
    <location>
        <begin position="236"/>
        <end position="254"/>
    </location>
</feature>
<feature type="transmembrane region" description="Helical" evidence="8">
    <location>
        <begin position="114"/>
        <end position="135"/>
    </location>
</feature>
<dbReference type="InterPro" id="IPR010651">
    <property type="entry name" value="Sugar_transport"/>
</dbReference>
<sequence length="284" mass="31764">MLTYITASLPILGWGFMPIIANLRKSSPVEQLLGTAIFAFIFSIITSLIMKPEITLFSFTVSFISGIFWSIGQLFQFKAIQLSSVSKIMPLSNGSQLIFISFTSVLLFREWTNSKMYIIGTLSIIMIVIGILCTNYQQTKSDESKKYNSYGWTLLSSLFLMLYVLTNQLFSIEGYQIILPQSVGMLIASSIIYLHYFEGSFSFSNLNYNLITGFSWSIANLGMFLTTIQLGVATSFSISQSCVIVATLGGVFFFKEKKTRKEWLFILLGIVLIMGGVFSLGTLK</sequence>
<feature type="transmembrane region" description="Helical" evidence="8">
    <location>
        <begin position="147"/>
        <end position="165"/>
    </location>
</feature>
<proteinExistence type="inferred from homology"/>
<dbReference type="SUPFAM" id="SSF103481">
    <property type="entry name" value="Multidrug resistance efflux transporter EmrE"/>
    <property type="match status" value="2"/>
</dbReference>
<gene>
    <name evidence="9" type="ORF">ACFSBK_00365</name>
</gene>
<dbReference type="InterPro" id="IPR037185">
    <property type="entry name" value="EmrE-like"/>
</dbReference>
<reference evidence="10" key="1">
    <citation type="journal article" date="2019" name="Int. J. Syst. Evol. Microbiol.">
        <title>The Global Catalogue of Microorganisms (GCM) 10K type strain sequencing project: providing services to taxonomists for standard genome sequencing and annotation.</title>
        <authorList>
            <consortium name="The Broad Institute Genomics Platform"/>
            <consortium name="The Broad Institute Genome Sequencing Center for Infectious Disease"/>
            <person name="Wu L."/>
            <person name="Ma J."/>
        </authorList>
    </citation>
    <scope>NUCLEOTIDE SEQUENCE [LARGE SCALE GENOMIC DNA]</scope>
    <source>
        <strain evidence="10">KCTC 42143</strain>
    </source>
</reference>
<dbReference type="EMBL" id="JBHUFF010000002">
    <property type="protein sequence ID" value="MFD1798317.1"/>
    <property type="molecule type" value="Genomic_DNA"/>
</dbReference>
<evidence type="ECO:0000256" key="7">
    <source>
        <dbReference type="ARBA" id="ARBA00023136"/>
    </source>
</evidence>
<feature type="transmembrane region" description="Helical" evidence="8">
    <location>
        <begin position="208"/>
        <end position="230"/>
    </location>
</feature>